<dbReference type="InterPro" id="IPR029002">
    <property type="entry name" value="PLPC/GPLD1"/>
</dbReference>
<dbReference type="EMBL" id="CP101462">
    <property type="protein sequence ID" value="UTT43626.1"/>
    <property type="molecule type" value="Genomic_DNA"/>
</dbReference>
<accession>A0ABY5FPZ9</accession>
<feature type="domain" description="Phospholipase C/D" evidence="1">
    <location>
        <begin position="6"/>
        <end position="86"/>
    </location>
</feature>
<evidence type="ECO:0000259" key="1">
    <source>
        <dbReference type="Pfam" id="PF00882"/>
    </source>
</evidence>
<reference evidence="2" key="1">
    <citation type="submission" date="2022-07" db="EMBL/GenBank/DDBJ databases">
        <title>Complete genome of CX2.</title>
        <authorList>
            <person name="Cao G."/>
        </authorList>
    </citation>
    <scope>NUCLEOTIDE SEQUENCE</scope>
    <source>
        <strain evidence="2">CX2</strain>
    </source>
</reference>
<gene>
    <name evidence="2" type="ORF">NMQ00_03740</name>
</gene>
<organism evidence="2 3">
    <name type="scientific">Exiguobacterium aurantiacum</name>
    <dbReference type="NCBI Taxonomy" id="33987"/>
    <lineage>
        <taxon>Bacteria</taxon>
        <taxon>Bacillati</taxon>
        <taxon>Bacillota</taxon>
        <taxon>Bacilli</taxon>
        <taxon>Bacillales</taxon>
        <taxon>Bacillales Family XII. Incertae Sedis</taxon>
        <taxon>Exiguobacterium</taxon>
    </lineage>
</organism>
<dbReference type="RefSeq" id="WP_255177994.1">
    <property type="nucleotide sequence ID" value="NZ_CP101462.1"/>
</dbReference>
<keyword evidence="3" id="KW-1185">Reference proteome</keyword>
<protein>
    <submittedName>
        <fullName evidence="2">Zinc dependent phospholipase C family protein</fullName>
    </submittedName>
</protein>
<evidence type="ECO:0000313" key="3">
    <source>
        <dbReference type="Proteomes" id="UP001060325"/>
    </source>
</evidence>
<dbReference type="Pfam" id="PF00882">
    <property type="entry name" value="Zn_dep_PLPC"/>
    <property type="match status" value="1"/>
</dbReference>
<name>A0ABY5FPZ9_9BACL</name>
<sequence>MGSHLMHLVIANEVLAHLTDVDRTAFLLGNLAPDATTSKQNTHYYAGRHEDMTRRLDLDQYWVDSADENQSFRLGYYCHLVADEIWLQGFYKAWLKQVITQHPETKVMYYADFDAYNARLGQRLDGFDFDVLTDAAQGELLALILKIKQDAKAKEEGTYTMFLPHQFDGYVETCILRCRQMVQQKSGVIT</sequence>
<evidence type="ECO:0000313" key="2">
    <source>
        <dbReference type="EMBL" id="UTT43626.1"/>
    </source>
</evidence>
<proteinExistence type="predicted"/>
<dbReference type="Proteomes" id="UP001060325">
    <property type="component" value="Chromosome"/>
</dbReference>